<dbReference type="CDD" id="cd04301">
    <property type="entry name" value="NAT_SF"/>
    <property type="match status" value="1"/>
</dbReference>
<dbReference type="RefSeq" id="WP_343760686.1">
    <property type="nucleotide sequence ID" value="NZ_BAAACG010000008.1"/>
</dbReference>
<reference evidence="2 3" key="1">
    <citation type="journal article" date="2019" name="Int. J. Syst. Evol. Microbiol.">
        <title>The Global Catalogue of Microorganisms (GCM) 10K type strain sequencing project: providing services to taxonomists for standard genome sequencing and annotation.</title>
        <authorList>
            <consortium name="The Broad Institute Genomics Platform"/>
            <consortium name="The Broad Institute Genome Sequencing Center for Infectious Disease"/>
            <person name="Wu L."/>
            <person name="Ma J."/>
        </authorList>
    </citation>
    <scope>NUCLEOTIDE SEQUENCE [LARGE SCALE GENOMIC DNA]</scope>
    <source>
        <strain evidence="2 3">JCM 1407</strain>
    </source>
</reference>
<protein>
    <submittedName>
        <fullName evidence="2">N-acetyltransferase</fullName>
    </submittedName>
</protein>
<comment type="caution">
    <text evidence="2">The sequence shown here is derived from an EMBL/GenBank/DDBJ whole genome shotgun (WGS) entry which is preliminary data.</text>
</comment>
<accession>A0ABN1JFU7</accession>
<dbReference type="Pfam" id="PF00583">
    <property type="entry name" value="Acetyltransf_1"/>
    <property type="match status" value="1"/>
</dbReference>
<dbReference type="EMBL" id="BAAACG010000008">
    <property type="protein sequence ID" value="GAA0738808.1"/>
    <property type="molecule type" value="Genomic_DNA"/>
</dbReference>
<dbReference type="Proteomes" id="UP001501510">
    <property type="component" value="Unassembled WGS sequence"/>
</dbReference>
<dbReference type="PROSITE" id="PS51186">
    <property type="entry name" value="GNAT"/>
    <property type="match status" value="1"/>
</dbReference>
<organism evidence="2 3">
    <name type="scientific">Clostridium oceanicum</name>
    <dbReference type="NCBI Taxonomy" id="1543"/>
    <lineage>
        <taxon>Bacteria</taxon>
        <taxon>Bacillati</taxon>
        <taxon>Bacillota</taxon>
        <taxon>Clostridia</taxon>
        <taxon>Eubacteriales</taxon>
        <taxon>Clostridiaceae</taxon>
        <taxon>Clostridium</taxon>
    </lineage>
</organism>
<dbReference type="PANTHER" id="PTHR43617">
    <property type="entry name" value="L-AMINO ACID N-ACETYLTRANSFERASE"/>
    <property type="match status" value="1"/>
</dbReference>
<dbReference type="InterPro" id="IPR050276">
    <property type="entry name" value="MshD_Acetyltransferase"/>
</dbReference>
<evidence type="ECO:0000313" key="2">
    <source>
        <dbReference type="EMBL" id="GAA0738808.1"/>
    </source>
</evidence>
<proteinExistence type="predicted"/>
<dbReference type="Gene3D" id="3.40.630.30">
    <property type="match status" value="1"/>
</dbReference>
<dbReference type="InterPro" id="IPR000182">
    <property type="entry name" value="GNAT_dom"/>
</dbReference>
<keyword evidence="3" id="KW-1185">Reference proteome</keyword>
<evidence type="ECO:0000259" key="1">
    <source>
        <dbReference type="PROSITE" id="PS51186"/>
    </source>
</evidence>
<feature type="domain" description="N-acetyltransferase" evidence="1">
    <location>
        <begin position="3"/>
        <end position="158"/>
    </location>
</feature>
<sequence>MNILIRLEDKKDFRDVENMTREAFWDLYKPGCDEHLVVHKIRNTKAFIKELDFVACDEEKIVGNVVYTKAKVVNENDEEFQVLCMGPLTVLPSYQGKGIGTLLMKHSIKACKELGFNGVVIFGSSKYYNRFGFENAKKYNIKTSWGDNFEDFMALELNKGSLQKISGKFYEDPVFKIDKDELDIFERQFPYKEKHFSGNPLY</sequence>
<name>A0ABN1JFU7_9CLOT</name>
<dbReference type="SUPFAM" id="SSF55729">
    <property type="entry name" value="Acyl-CoA N-acyltransferases (Nat)"/>
    <property type="match status" value="1"/>
</dbReference>
<dbReference type="PANTHER" id="PTHR43617:SF38">
    <property type="entry name" value="N-ACETYLTRANSFERASE DOMAIN-CONTAINING PROTEIN"/>
    <property type="match status" value="1"/>
</dbReference>
<dbReference type="InterPro" id="IPR016181">
    <property type="entry name" value="Acyl_CoA_acyltransferase"/>
</dbReference>
<gene>
    <name evidence="2" type="ORF">GCM10008906_16690</name>
</gene>
<evidence type="ECO:0000313" key="3">
    <source>
        <dbReference type="Proteomes" id="UP001501510"/>
    </source>
</evidence>